<dbReference type="GO" id="GO:0010181">
    <property type="term" value="F:FMN binding"/>
    <property type="evidence" value="ECO:0007669"/>
    <property type="project" value="InterPro"/>
</dbReference>
<feature type="domain" description="Flavin reductase like" evidence="3">
    <location>
        <begin position="25"/>
        <end position="173"/>
    </location>
</feature>
<comment type="caution">
    <text evidence="4">The sequence shown here is derived from an EMBL/GenBank/DDBJ whole genome shotgun (WGS) entry which is preliminary data.</text>
</comment>
<dbReference type="Pfam" id="PF01613">
    <property type="entry name" value="Flavin_Reduct"/>
    <property type="match status" value="1"/>
</dbReference>
<reference evidence="4 5" key="1">
    <citation type="submission" date="2019-10" db="EMBL/GenBank/DDBJ databases">
        <title>Glaciimonas soli sp. nov., a psychrophilic bacterium isolated from the forest soil of a high elevation mountain in Taiwan.</title>
        <authorList>
            <person name="Wang L.-T."/>
            <person name="Shieh W.Y."/>
        </authorList>
    </citation>
    <scope>NUCLEOTIDE SEQUENCE [LARGE SCALE GENOMIC DNA]</scope>
    <source>
        <strain evidence="4 5">GS1</strain>
    </source>
</reference>
<evidence type="ECO:0000313" key="5">
    <source>
        <dbReference type="Proteomes" id="UP000451565"/>
    </source>
</evidence>
<gene>
    <name evidence="4" type="ORF">GEV47_02730</name>
</gene>
<dbReference type="SUPFAM" id="SSF50475">
    <property type="entry name" value="FMN-binding split barrel"/>
    <property type="match status" value="1"/>
</dbReference>
<evidence type="ECO:0000256" key="2">
    <source>
        <dbReference type="ARBA" id="ARBA00023002"/>
    </source>
</evidence>
<sequence length="177" mass="18798">MKSNNCTSVGDQAATATADLFRSAMRHMAGAVCVVTVGKGEDRSGLTATSVVSLSVDPPSLMVCVNRDSSSWPLLSRYPHFGVSVLAPNQRYLADQFAGKGGMTGAARYAKGDWVTLATGALVLKDAQIAFDCSVDEMIDRNTHSIVIGRVQAVIAAPEPDDALVYWRGRYGTVQPC</sequence>
<dbReference type="GO" id="GO:0042602">
    <property type="term" value="F:riboflavin reductase (NADPH) activity"/>
    <property type="evidence" value="ECO:0007669"/>
    <property type="project" value="TreeGrafter"/>
</dbReference>
<dbReference type="AlphaFoldDB" id="A0A843YKY2"/>
<dbReference type="PANTHER" id="PTHR30466">
    <property type="entry name" value="FLAVIN REDUCTASE"/>
    <property type="match status" value="1"/>
</dbReference>
<protein>
    <submittedName>
        <fullName evidence="4">Flavin reductase</fullName>
    </submittedName>
</protein>
<evidence type="ECO:0000313" key="4">
    <source>
        <dbReference type="EMBL" id="MQQ99599.1"/>
    </source>
</evidence>
<keyword evidence="2" id="KW-0560">Oxidoreductase</keyword>
<dbReference type="InterPro" id="IPR012349">
    <property type="entry name" value="Split_barrel_FMN-bd"/>
</dbReference>
<evidence type="ECO:0000259" key="3">
    <source>
        <dbReference type="SMART" id="SM00903"/>
    </source>
</evidence>
<organism evidence="4 5">
    <name type="scientific">Glaciimonas soli</name>
    <dbReference type="NCBI Taxonomy" id="2590999"/>
    <lineage>
        <taxon>Bacteria</taxon>
        <taxon>Pseudomonadati</taxon>
        <taxon>Pseudomonadota</taxon>
        <taxon>Betaproteobacteria</taxon>
        <taxon>Burkholderiales</taxon>
        <taxon>Oxalobacteraceae</taxon>
        <taxon>Glaciimonas</taxon>
    </lineage>
</organism>
<dbReference type="PANTHER" id="PTHR30466:SF11">
    <property type="entry name" value="FLAVIN-DEPENDENT MONOOXYGENASE, REDUCTASE SUBUNIT HSAB"/>
    <property type="match status" value="1"/>
</dbReference>
<evidence type="ECO:0000256" key="1">
    <source>
        <dbReference type="ARBA" id="ARBA00008898"/>
    </source>
</evidence>
<dbReference type="OrthoDB" id="8525727at2"/>
<dbReference type="EMBL" id="WINI01000001">
    <property type="protein sequence ID" value="MQQ99599.1"/>
    <property type="molecule type" value="Genomic_DNA"/>
</dbReference>
<proteinExistence type="inferred from homology"/>
<dbReference type="InterPro" id="IPR002563">
    <property type="entry name" value="Flavin_Rdtase-like_dom"/>
</dbReference>
<dbReference type="Proteomes" id="UP000451565">
    <property type="component" value="Unassembled WGS sequence"/>
</dbReference>
<comment type="similarity">
    <text evidence="1">Belongs to the non-flavoprotein flavin reductase family.</text>
</comment>
<dbReference type="InterPro" id="IPR050268">
    <property type="entry name" value="NADH-dep_flavin_reductase"/>
</dbReference>
<dbReference type="SMART" id="SM00903">
    <property type="entry name" value="Flavin_Reduct"/>
    <property type="match status" value="1"/>
</dbReference>
<accession>A0A843YKY2</accession>
<keyword evidence="5" id="KW-1185">Reference proteome</keyword>
<dbReference type="Gene3D" id="2.30.110.10">
    <property type="entry name" value="Electron Transport, Fmn-binding Protein, Chain A"/>
    <property type="match status" value="1"/>
</dbReference>
<dbReference type="RefSeq" id="WP_153233161.1">
    <property type="nucleotide sequence ID" value="NZ_WINI01000001.1"/>
</dbReference>
<name>A0A843YKY2_9BURK</name>